<dbReference type="Proteomes" id="UP001152320">
    <property type="component" value="Chromosome 11"/>
</dbReference>
<reference evidence="1" key="1">
    <citation type="submission" date="2021-10" db="EMBL/GenBank/DDBJ databases">
        <title>Tropical sea cucumber genome reveals ecological adaptation and Cuvierian tubules defense mechanism.</title>
        <authorList>
            <person name="Chen T."/>
        </authorList>
    </citation>
    <scope>NUCLEOTIDE SEQUENCE</scope>
    <source>
        <strain evidence="1">Nanhai2018</strain>
        <tissue evidence="1">Muscle</tissue>
    </source>
</reference>
<keyword evidence="2" id="KW-1185">Reference proteome</keyword>
<accession>A0A9Q1BV53</accession>
<evidence type="ECO:0000313" key="1">
    <source>
        <dbReference type="EMBL" id="KAJ8033401.1"/>
    </source>
</evidence>
<name>A0A9Q1BV53_HOLLE</name>
<proteinExistence type="predicted"/>
<dbReference type="EMBL" id="JAIZAY010000011">
    <property type="protein sequence ID" value="KAJ8033401.1"/>
    <property type="molecule type" value="Genomic_DNA"/>
</dbReference>
<dbReference type="AlphaFoldDB" id="A0A9Q1BV53"/>
<organism evidence="1 2">
    <name type="scientific">Holothuria leucospilota</name>
    <name type="common">Black long sea cucumber</name>
    <name type="synonym">Mertensiothuria leucospilota</name>
    <dbReference type="NCBI Taxonomy" id="206669"/>
    <lineage>
        <taxon>Eukaryota</taxon>
        <taxon>Metazoa</taxon>
        <taxon>Echinodermata</taxon>
        <taxon>Eleutherozoa</taxon>
        <taxon>Echinozoa</taxon>
        <taxon>Holothuroidea</taxon>
        <taxon>Aspidochirotacea</taxon>
        <taxon>Aspidochirotida</taxon>
        <taxon>Holothuriidae</taxon>
        <taxon>Holothuria</taxon>
    </lineage>
</organism>
<sequence length="202" mass="22965">MAVPQLQLHSSAVNLFQTWLLIPPRAIPVYMTVQLEFNFIQRIIQLIPLSQIVPVWQRVRIRMVVLITALRMRHSSALKGSIQTVVSVYQLRIVDVTTKGRVSSRRMPRYWSTIVQNNARVSQVNFLVMNTSVIQTQRVKMGKTGIDVIALKGISGTMVTVHTTPTVKTCMMQVSRMMVYTTYFRGNIQACHFKFIAGVDGQ</sequence>
<gene>
    <name evidence="1" type="ORF">HOLleu_23631</name>
</gene>
<evidence type="ECO:0000313" key="2">
    <source>
        <dbReference type="Proteomes" id="UP001152320"/>
    </source>
</evidence>
<protein>
    <submittedName>
        <fullName evidence="1">Uncharacterized protein</fullName>
    </submittedName>
</protein>
<comment type="caution">
    <text evidence="1">The sequence shown here is derived from an EMBL/GenBank/DDBJ whole genome shotgun (WGS) entry which is preliminary data.</text>
</comment>